<dbReference type="CDD" id="cd12148">
    <property type="entry name" value="fungal_TF_MHR"/>
    <property type="match status" value="1"/>
</dbReference>
<dbReference type="PANTHER" id="PTHR47424:SF4">
    <property type="entry name" value="ZN(II)2CYS6 TRANSCRIPTION FACTOR (EUROFUNG)"/>
    <property type="match status" value="1"/>
</dbReference>
<sequence length="729" mass="81208">MSTRPKVSAACDSCRRRKVKCDANNPMCGPCSMRGEPACTYSRDKDRRKSKSISRSATDPAAGEIPPHTPQYPAISPRASHLGAEIRMGATAYPSLRPMVEDPSLGPMVEEPIARTNASETPSSTNAPASVHLVNTPASRPPRSKKDADAMTGISGDPSSNIEFFGGSSAVSFMRQINSIIDTRLGHSQAGITETDGYPPYKRQKASQSDEPFANIFEYVLPQRNLADSLLRDYYDLVWVILPVHDWTIFREAYNSVWLGNPGSISEHDFHCMLNVAFALGSQFSRNIHPRQRKDIGQKFWDRAQTLFNPYLHFEASLERVQCLLMMGLFLQSTCESHQCWMTIGSAVRMAQSLGLHLSSSSKDNDGARKVQIARRVWHGCVFMDRVLSMTFGRPSMIANWLSDAVPLPLMIDDDYLDMVNESSAVRPDGKPTEVAFFVKSLELYRITNNSLLELYIRPLEIRVQDQQPLASVLEFDSTLTRWAWTIPDQLCYTPEEGKTYQSFILQRQRIVLRSRYLHSRILILRPVVAEACLKQTHSQNSGGYSSIDRSLSQNMVNQCCTLCFGSAHELINIIYDNLDLQTVTGPVPAWWFSVLFIYTAATVLLAEILKPPDPSMPSATPEHRSLGSEWDKAIELLKAYAQVGESAERCVAALEILSSKIHGESMKASQRPKGVSICGGQHSHQATAGNLENWGNPEAPIPIDLGDMNFDVSDMFWLSGSTADILFQ</sequence>
<keyword evidence="3" id="KW-0804">Transcription</keyword>
<dbReference type="InterPro" id="IPR007219">
    <property type="entry name" value="XnlR_reg_dom"/>
</dbReference>
<dbReference type="GO" id="GO:0000978">
    <property type="term" value="F:RNA polymerase II cis-regulatory region sequence-specific DNA binding"/>
    <property type="evidence" value="ECO:0007669"/>
    <property type="project" value="TreeGrafter"/>
</dbReference>
<keyword evidence="4" id="KW-0539">Nucleus</keyword>
<evidence type="ECO:0000256" key="5">
    <source>
        <dbReference type="SAM" id="MobiDB-lite"/>
    </source>
</evidence>
<reference evidence="7" key="1">
    <citation type="submission" date="2023-01" db="EMBL/GenBank/DDBJ databases">
        <authorList>
            <person name="Piombo E."/>
        </authorList>
    </citation>
    <scope>NUCLEOTIDE SEQUENCE</scope>
</reference>
<dbReference type="Pfam" id="PF00172">
    <property type="entry name" value="Zn_clus"/>
    <property type="match status" value="1"/>
</dbReference>
<evidence type="ECO:0000256" key="1">
    <source>
        <dbReference type="ARBA" id="ARBA00022723"/>
    </source>
</evidence>
<evidence type="ECO:0000313" key="7">
    <source>
        <dbReference type="EMBL" id="CAI6072519.1"/>
    </source>
</evidence>
<keyword evidence="2" id="KW-0805">Transcription regulation</keyword>
<dbReference type="InterPro" id="IPR051127">
    <property type="entry name" value="Fungal_SecMet_Regulators"/>
</dbReference>
<dbReference type="SUPFAM" id="SSF57701">
    <property type="entry name" value="Zn2/Cys6 DNA-binding domain"/>
    <property type="match status" value="1"/>
</dbReference>
<dbReference type="Gene3D" id="4.10.240.10">
    <property type="entry name" value="Zn(2)-C6 fungal-type DNA-binding domain"/>
    <property type="match status" value="1"/>
</dbReference>
<dbReference type="InterPro" id="IPR036864">
    <property type="entry name" value="Zn2-C6_fun-type_DNA-bd_sf"/>
</dbReference>
<dbReference type="InterPro" id="IPR001138">
    <property type="entry name" value="Zn2Cys6_DnaBD"/>
</dbReference>
<dbReference type="GO" id="GO:0006351">
    <property type="term" value="P:DNA-templated transcription"/>
    <property type="evidence" value="ECO:0007669"/>
    <property type="project" value="InterPro"/>
</dbReference>
<dbReference type="Proteomes" id="UP001160390">
    <property type="component" value="Unassembled WGS sequence"/>
</dbReference>
<dbReference type="Pfam" id="PF04082">
    <property type="entry name" value="Fungal_trans"/>
    <property type="match status" value="1"/>
</dbReference>
<dbReference type="PANTHER" id="PTHR47424">
    <property type="entry name" value="REGULATORY PROTEIN GAL4"/>
    <property type="match status" value="1"/>
</dbReference>
<feature type="region of interest" description="Disordered" evidence="5">
    <location>
        <begin position="116"/>
        <end position="149"/>
    </location>
</feature>
<evidence type="ECO:0000256" key="2">
    <source>
        <dbReference type="ARBA" id="ARBA00023015"/>
    </source>
</evidence>
<dbReference type="GO" id="GO:0000435">
    <property type="term" value="P:positive regulation of transcription from RNA polymerase II promoter by galactose"/>
    <property type="evidence" value="ECO:0007669"/>
    <property type="project" value="TreeGrafter"/>
</dbReference>
<dbReference type="AlphaFoldDB" id="A0AA35LTT3"/>
<comment type="caution">
    <text evidence="7">The sequence shown here is derived from an EMBL/GenBank/DDBJ whole genome shotgun (WGS) entry which is preliminary data.</text>
</comment>
<keyword evidence="8" id="KW-1185">Reference proteome</keyword>
<dbReference type="EMBL" id="CABFNP030000645">
    <property type="protein sequence ID" value="CAI6072519.1"/>
    <property type="molecule type" value="Genomic_DNA"/>
</dbReference>
<name>A0AA35LTT3_9HYPO</name>
<evidence type="ECO:0000313" key="8">
    <source>
        <dbReference type="Proteomes" id="UP001160390"/>
    </source>
</evidence>
<dbReference type="SMART" id="SM00066">
    <property type="entry name" value="GAL4"/>
    <property type="match status" value="1"/>
</dbReference>
<dbReference type="GO" id="GO:0005634">
    <property type="term" value="C:nucleus"/>
    <property type="evidence" value="ECO:0007669"/>
    <property type="project" value="TreeGrafter"/>
</dbReference>
<dbReference type="PROSITE" id="PS00463">
    <property type="entry name" value="ZN2_CY6_FUNGAL_1"/>
    <property type="match status" value="1"/>
</dbReference>
<accession>A0AA35LTT3</accession>
<evidence type="ECO:0000259" key="6">
    <source>
        <dbReference type="PROSITE" id="PS50048"/>
    </source>
</evidence>
<gene>
    <name evidence="7" type="ORF">CCHLO57077_00017303</name>
</gene>
<feature type="compositionally biased region" description="Polar residues" evidence="5">
    <location>
        <begin position="116"/>
        <end position="128"/>
    </location>
</feature>
<protein>
    <recommendedName>
        <fullName evidence="6">Zn(2)-C6 fungal-type domain-containing protein</fullName>
    </recommendedName>
</protein>
<dbReference type="GO" id="GO:0008270">
    <property type="term" value="F:zinc ion binding"/>
    <property type="evidence" value="ECO:0007669"/>
    <property type="project" value="InterPro"/>
</dbReference>
<evidence type="ECO:0000256" key="3">
    <source>
        <dbReference type="ARBA" id="ARBA00023163"/>
    </source>
</evidence>
<dbReference type="SMART" id="SM00906">
    <property type="entry name" value="Fungal_trans"/>
    <property type="match status" value="1"/>
</dbReference>
<dbReference type="GO" id="GO:0000981">
    <property type="term" value="F:DNA-binding transcription factor activity, RNA polymerase II-specific"/>
    <property type="evidence" value="ECO:0007669"/>
    <property type="project" value="InterPro"/>
</dbReference>
<feature type="region of interest" description="Disordered" evidence="5">
    <location>
        <begin position="25"/>
        <end position="76"/>
    </location>
</feature>
<feature type="domain" description="Zn(2)-C6 fungal-type" evidence="6">
    <location>
        <begin position="10"/>
        <end position="41"/>
    </location>
</feature>
<dbReference type="CDD" id="cd00067">
    <property type="entry name" value="GAL4"/>
    <property type="match status" value="1"/>
</dbReference>
<evidence type="ECO:0000256" key="4">
    <source>
        <dbReference type="ARBA" id="ARBA00023242"/>
    </source>
</evidence>
<organism evidence="7 8">
    <name type="scientific">Clonostachys chloroleuca</name>
    <dbReference type="NCBI Taxonomy" id="1926264"/>
    <lineage>
        <taxon>Eukaryota</taxon>
        <taxon>Fungi</taxon>
        <taxon>Dikarya</taxon>
        <taxon>Ascomycota</taxon>
        <taxon>Pezizomycotina</taxon>
        <taxon>Sordariomycetes</taxon>
        <taxon>Hypocreomycetidae</taxon>
        <taxon>Hypocreales</taxon>
        <taxon>Bionectriaceae</taxon>
        <taxon>Clonostachys</taxon>
    </lineage>
</organism>
<proteinExistence type="predicted"/>
<keyword evidence="1" id="KW-0479">Metal-binding</keyword>
<dbReference type="PROSITE" id="PS50048">
    <property type="entry name" value="ZN2_CY6_FUNGAL_2"/>
    <property type="match status" value="1"/>
</dbReference>